<dbReference type="Proteomes" id="UP000799440">
    <property type="component" value="Unassembled WGS sequence"/>
</dbReference>
<evidence type="ECO:0000256" key="5">
    <source>
        <dbReference type="ARBA" id="ARBA00023125"/>
    </source>
</evidence>
<dbReference type="GO" id="GO:0008270">
    <property type="term" value="F:zinc ion binding"/>
    <property type="evidence" value="ECO:0007669"/>
    <property type="project" value="InterPro"/>
</dbReference>
<dbReference type="InterPro" id="IPR001138">
    <property type="entry name" value="Zn2Cys6_DnaBD"/>
</dbReference>
<dbReference type="InterPro" id="IPR052202">
    <property type="entry name" value="Yeast_MetPath_Reg"/>
</dbReference>
<sequence length="520" mass="59232">MATTSPHFDLDTLLLSLPACRRCRKQRRGCDTLLPKCRQCTKSKSECLYWDDGRKGLVARSYIAELVTQIRTLSDDQPSPPPPTSSTPASLPTVDSNPFTVESSPSHLVVGSTAPNPNTQHRSPCFAYAQGSFRYLGGNSCIVRAPRYRRPEPRTTPATDQGGVKPVLSKHFAKISILVRTYRDVVQPLFPIVDASQPCMTAQSCAGLDPTEAFCLNMMCSIACYLAPETQRKESPTWEWRQSGNLNFHHYGSQRYRKRAQEHYKKAMVHLEAPTSTPSITALRAVLLLAVSSLFNPKTGNIGQQVALASRLAIELDANFKVQRPLEKEVVTLRDFKAIIFCLENEFASTLDRPTFSPEPDFDLCFDQHRPFEFLCSLYKLQYRFRKGDESVQRFRPRFDDRSVLNPALRMILHQTHLLLEPCWGTAWYVLEAVVAQGSFHLFLTPHWVYRAGCFILENMTKILPENLMQLYSNALVILELSSSKWPHVGLLRDNLVDYMQRMKSKYRPDWKDKLYDVSV</sequence>
<feature type="compositionally biased region" description="Polar residues" evidence="8">
    <location>
        <begin position="94"/>
        <end position="106"/>
    </location>
</feature>
<dbReference type="SMART" id="SM00066">
    <property type="entry name" value="GAL4"/>
    <property type="match status" value="1"/>
</dbReference>
<keyword evidence="7" id="KW-0539">Nucleus</keyword>
<dbReference type="PANTHER" id="PTHR47782:SF12">
    <property type="entry name" value="ZN(II)2CYS6 TRANSCRIPTION FACTOR (EUROFUNG)"/>
    <property type="match status" value="1"/>
</dbReference>
<evidence type="ECO:0000256" key="6">
    <source>
        <dbReference type="ARBA" id="ARBA00023163"/>
    </source>
</evidence>
<evidence type="ECO:0000256" key="7">
    <source>
        <dbReference type="ARBA" id="ARBA00023242"/>
    </source>
</evidence>
<dbReference type="GO" id="GO:0045944">
    <property type="term" value="P:positive regulation of transcription by RNA polymerase II"/>
    <property type="evidence" value="ECO:0007669"/>
    <property type="project" value="TreeGrafter"/>
</dbReference>
<keyword evidence="2" id="KW-0479">Metal-binding</keyword>
<reference evidence="10" key="1">
    <citation type="journal article" date="2020" name="Stud. Mycol.">
        <title>101 Dothideomycetes genomes: a test case for predicting lifestyles and emergence of pathogens.</title>
        <authorList>
            <person name="Haridas S."/>
            <person name="Albert R."/>
            <person name="Binder M."/>
            <person name="Bloem J."/>
            <person name="Labutti K."/>
            <person name="Salamov A."/>
            <person name="Andreopoulos B."/>
            <person name="Baker S."/>
            <person name="Barry K."/>
            <person name="Bills G."/>
            <person name="Bluhm B."/>
            <person name="Cannon C."/>
            <person name="Castanera R."/>
            <person name="Culley D."/>
            <person name="Daum C."/>
            <person name="Ezra D."/>
            <person name="Gonzalez J."/>
            <person name="Henrissat B."/>
            <person name="Kuo A."/>
            <person name="Liang C."/>
            <person name="Lipzen A."/>
            <person name="Lutzoni F."/>
            <person name="Magnuson J."/>
            <person name="Mondo S."/>
            <person name="Nolan M."/>
            <person name="Ohm R."/>
            <person name="Pangilinan J."/>
            <person name="Park H.-J."/>
            <person name="Ramirez L."/>
            <person name="Alfaro M."/>
            <person name="Sun H."/>
            <person name="Tritt A."/>
            <person name="Yoshinaga Y."/>
            <person name="Zwiers L.-H."/>
            <person name="Turgeon B."/>
            <person name="Goodwin S."/>
            <person name="Spatafora J."/>
            <person name="Crous P."/>
            <person name="Grigoriev I."/>
        </authorList>
    </citation>
    <scope>NUCLEOTIDE SEQUENCE</scope>
    <source>
        <strain evidence="10">CBS 119925</strain>
    </source>
</reference>
<accession>A0A6A6VQ69</accession>
<comment type="subcellular location">
    <subcellularLocation>
        <location evidence="1">Nucleus</location>
    </subcellularLocation>
</comment>
<evidence type="ECO:0000256" key="2">
    <source>
        <dbReference type="ARBA" id="ARBA00022723"/>
    </source>
</evidence>
<keyword evidence="6" id="KW-0804">Transcription</keyword>
<dbReference type="CDD" id="cd12148">
    <property type="entry name" value="fungal_TF_MHR"/>
    <property type="match status" value="1"/>
</dbReference>
<organism evidence="10 11">
    <name type="scientific">Sporormia fimetaria CBS 119925</name>
    <dbReference type="NCBI Taxonomy" id="1340428"/>
    <lineage>
        <taxon>Eukaryota</taxon>
        <taxon>Fungi</taxon>
        <taxon>Dikarya</taxon>
        <taxon>Ascomycota</taxon>
        <taxon>Pezizomycotina</taxon>
        <taxon>Dothideomycetes</taxon>
        <taxon>Pleosporomycetidae</taxon>
        <taxon>Pleosporales</taxon>
        <taxon>Sporormiaceae</taxon>
        <taxon>Sporormia</taxon>
    </lineage>
</organism>
<evidence type="ECO:0000256" key="8">
    <source>
        <dbReference type="SAM" id="MobiDB-lite"/>
    </source>
</evidence>
<dbReference type="InterPro" id="IPR036864">
    <property type="entry name" value="Zn2-C6_fun-type_DNA-bd_sf"/>
</dbReference>
<keyword evidence="5" id="KW-0238">DNA-binding</keyword>
<evidence type="ECO:0000256" key="3">
    <source>
        <dbReference type="ARBA" id="ARBA00022833"/>
    </source>
</evidence>
<keyword evidence="3" id="KW-0862">Zinc</keyword>
<dbReference type="Pfam" id="PF00172">
    <property type="entry name" value="Zn_clus"/>
    <property type="match status" value="1"/>
</dbReference>
<dbReference type="SUPFAM" id="SSF57701">
    <property type="entry name" value="Zn2/Cys6 DNA-binding domain"/>
    <property type="match status" value="1"/>
</dbReference>
<dbReference type="PROSITE" id="PS50048">
    <property type="entry name" value="ZN2_CY6_FUNGAL_2"/>
    <property type="match status" value="1"/>
</dbReference>
<dbReference type="EMBL" id="MU006562">
    <property type="protein sequence ID" value="KAF2751431.1"/>
    <property type="molecule type" value="Genomic_DNA"/>
</dbReference>
<evidence type="ECO:0000313" key="10">
    <source>
        <dbReference type="EMBL" id="KAF2751431.1"/>
    </source>
</evidence>
<dbReference type="CDD" id="cd00067">
    <property type="entry name" value="GAL4"/>
    <property type="match status" value="1"/>
</dbReference>
<dbReference type="GO" id="GO:0000981">
    <property type="term" value="F:DNA-binding transcription factor activity, RNA polymerase II-specific"/>
    <property type="evidence" value="ECO:0007669"/>
    <property type="project" value="InterPro"/>
</dbReference>
<evidence type="ECO:0000256" key="4">
    <source>
        <dbReference type="ARBA" id="ARBA00023015"/>
    </source>
</evidence>
<dbReference type="GO" id="GO:0005634">
    <property type="term" value="C:nucleus"/>
    <property type="evidence" value="ECO:0007669"/>
    <property type="project" value="UniProtKB-SubCell"/>
</dbReference>
<protein>
    <recommendedName>
        <fullName evidence="9">Zn(2)-C6 fungal-type domain-containing protein</fullName>
    </recommendedName>
</protein>
<feature type="domain" description="Zn(2)-C6 fungal-type" evidence="9">
    <location>
        <begin position="19"/>
        <end position="49"/>
    </location>
</feature>
<dbReference type="PROSITE" id="PS00463">
    <property type="entry name" value="ZN2_CY6_FUNGAL_1"/>
    <property type="match status" value="1"/>
</dbReference>
<evidence type="ECO:0000256" key="1">
    <source>
        <dbReference type="ARBA" id="ARBA00004123"/>
    </source>
</evidence>
<dbReference type="Gene3D" id="4.10.240.10">
    <property type="entry name" value="Zn(2)-C6 fungal-type DNA-binding domain"/>
    <property type="match status" value="1"/>
</dbReference>
<evidence type="ECO:0000313" key="11">
    <source>
        <dbReference type="Proteomes" id="UP000799440"/>
    </source>
</evidence>
<dbReference type="AlphaFoldDB" id="A0A6A6VQ69"/>
<keyword evidence="4" id="KW-0805">Transcription regulation</keyword>
<evidence type="ECO:0000259" key="9">
    <source>
        <dbReference type="PROSITE" id="PS50048"/>
    </source>
</evidence>
<feature type="region of interest" description="Disordered" evidence="8">
    <location>
        <begin position="72"/>
        <end position="116"/>
    </location>
</feature>
<dbReference type="PANTHER" id="PTHR47782">
    <property type="entry name" value="ZN(II)2CYS6 TRANSCRIPTION FACTOR (EUROFUNG)-RELATED"/>
    <property type="match status" value="1"/>
</dbReference>
<dbReference type="GO" id="GO:0043565">
    <property type="term" value="F:sequence-specific DNA binding"/>
    <property type="evidence" value="ECO:0007669"/>
    <property type="project" value="TreeGrafter"/>
</dbReference>
<gene>
    <name evidence="10" type="ORF">M011DRAFT_464167</name>
</gene>
<keyword evidence="11" id="KW-1185">Reference proteome</keyword>
<name>A0A6A6VQ69_9PLEO</name>
<dbReference type="OrthoDB" id="25921at2759"/>
<proteinExistence type="predicted"/>